<evidence type="ECO:0000256" key="8">
    <source>
        <dbReference type="ARBA" id="ARBA00023211"/>
    </source>
</evidence>
<dbReference type="Pfam" id="PF01867">
    <property type="entry name" value="Cas_Cas1"/>
    <property type="match status" value="1"/>
</dbReference>
<dbReference type="HAMAP" id="MF_01470">
    <property type="entry name" value="Cas1"/>
    <property type="match status" value="1"/>
</dbReference>
<keyword evidence="7 10" id="KW-0238">DNA-binding</keyword>
<feature type="binding site" evidence="10">
    <location>
        <position position="146"/>
    </location>
    <ligand>
        <name>Mn(2+)</name>
        <dbReference type="ChEBI" id="CHEBI:29035"/>
    </ligand>
</feature>
<organism evidence="11 12">
    <name type="scientific">Secundilactobacillus paracollinoides</name>
    <dbReference type="NCBI Taxonomy" id="240427"/>
    <lineage>
        <taxon>Bacteria</taxon>
        <taxon>Bacillati</taxon>
        <taxon>Bacillota</taxon>
        <taxon>Bacilli</taxon>
        <taxon>Lactobacillales</taxon>
        <taxon>Lactobacillaceae</taxon>
        <taxon>Secundilactobacillus</taxon>
    </lineage>
</organism>
<dbReference type="RefSeq" id="WP_065902181.1">
    <property type="nucleotide sequence ID" value="NZ_CP014912.1"/>
</dbReference>
<evidence type="ECO:0000256" key="4">
    <source>
        <dbReference type="ARBA" id="ARBA00022801"/>
    </source>
</evidence>
<keyword evidence="2 10" id="KW-0479">Metal-binding</keyword>
<evidence type="ECO:0000256" key="10">
    <source>
        <dbReference type="HAMAP-Rule" id="MF_01470"/>
    </source>
</evidence>
<keyword evidence="12" id="KW-1185">Reference proteome</keyword>
<keyword evidence="6 10" id="KW-0051">Antiviral defense</keyword>
<evidence type="ECO:0000256" key="3">
    <source>
        <dbReference type="ARBA" id="ARBA00022759"/>
    </source>
</evidence>
<evidence type="ECO:0000256" key="5">
    <source>
        <dbReference type="ARBA" id="ARBA00022842"/>
    </source>
</evidence>
<accession>A0A1B2IXS8</accession>
<evidence type="ECO:0000256" key="1">
    <source>
        <dbReference type="ARBA" id="ARBA00022722"/>
    </source>
</evidence>
<dbReference type="NCBIfam" id="TIGR00287">
    <property type="entry name" value="cas1"/>
    <property type="match status" value="1"/>
</dbReference>
<comment type="cofactor">
    <cofactor evidence="10">
        <name>Mg(2+)</name>
        <dbReference type="ChEBI" id="CHEBI:18420"/>
    </cofactor>
    <cofactor evidence="10">
        <name>Mn(2+)</name>
        <dbReference type="ChEBI" id="CHEBI:29035"/>
    </cofactor>
</comment>
<dbReference type="Gene3D" id="3.100.10.20">
    <property type="entry name" value="CRISPR-associated endonuclease Cas1, N-terminal domain"/>
    <property type="match status" value="1"/>
</dbReference>
<keyword evidence="8 10" id="KW-0464">Manganese</keyword>
<dbReference type="Proteomes" id="UP000093267">
    <property type="component" value="Chromosome"/>
</dbReference>
<dbReference type="NCBIfam" id="TIGR03639">
    <property type="entry name" value="cas1_NMENI"/>
    <property type="match status" value="1"/>
</dbReference>
<dbReference type="STRING" id="240427.AYR62_11550"/>
<dbReference type="AlphaFoldDB" id="A0A1B2IXS8"/>
<dbReference type="OrthoDB" id="9803119at2"/>
<proteinExistence type="inferred from homology"/>
<name>A0A1B2IXS8_9LACO</name>
<dbReference type="GO" id="GO:0051607">
    <property type="term" value="P:defense response to virus"/>
    <property type="evidence" value="ECO:0007669"/>
    <property type="project" value="UniProtKB-UniRule"/>
</dbReference>
<keyword evidence="3 10" id="KW-0255">Endonuclease</keyword>
<keyword evidence="4 10" id="KW-0378">Hydrolase</keyword>
<dbReference type="GO" id="GO:0046872">
    <property type="term" value="F:metal ion binding"/>
    <property type="evidence" value="ECO:0007669"/>
    <property type="project" value="UniProtKB-UniRule"/>
</dbReference>
<evidence type="ECO:0000256" key="6">
    <source>
        <dbReference type="ARBA" id="ARBA00023118"/>
    </source>
</evidence>
<dbReference type="PANTHER" id="PTHR34353">
    <property type="entry name" value="CRISPR-ASSOCIATED ENDONUCLEASE CAS1 1"/>
    <property type="match status" value="1"/>
</dbReference>
<keyword evidence="5 10" id="KW-0460">Magnesium</keyword>
<protein>
    <recommendedName>
        <fullName evidence="10">CRISPR-associated endonuclease Cas1</fullName>
        <ecNumber evidence="10">3.1.-.-</ecNumber>
    </recommendedName>
</protein>
<feature type="binding site" evidence="10">
    <location>
        <position position="217"/>
    </location>
    <ligand>
        <name>Mn(2+)</name>
        <dbReference type="ChEBI" id="CHEBI:29035"/>
    </ligand>
</feature>
<evidence type="ECO:0000256" key="7">
    <source>
        <dbReference type="ARBA" id="ARBA00023125"/>
    </source>
</evidence>
<dbReference type="InterPro" id="IPR042211">
    <property type="entry name" value="CRISPR-assoc_Cas1_N"/>
</dbReference>
<evidence type="ECO:0000313" key="11">
    <source>
        <dbReference type="EMBL" id="ANZ66847.1"/>
    </source>
</evidence>
<sequence>MAWRTIIVSRHAKISLSANNIVIQTDQDRFHVPVSDIDVLMLSTLQGVITTAAINALNRGQAVIIFIDESGNPSCEIQTTSSPRRNAHRITQQVNWIKERVERLWTLIVTSKIKNQLAVCEHLDCPNLIIETALNEIEINDVSNREAVAARAYFPAIFGKGFSRDELNEKNAALNYGYAIIHSLINREITIRGNMTCIGIHHDRTDNQYNLGSDLMEPFRPIIDQWVATHGIVTSTFKFNEFTPDIKYGLVDLLNLELVFNGKKGLLRNIIGDYVNDCLRFLNQEINHINVEVTIPNEVSSREINGFI</sequence>
<dbReference type="EC" id="3.1.-.-" evidence="10"/>
<dbReference type="InterPro" id="IPR050646">
    <property type="entry name" value="Cas1"/>
</dbReference>
<evidence type="ECO:0000313" key="12">
    <source>
        <dbReference type="Proteomes" id="UP000093267"/>
    </source>
</evidence>
<keyword evidence="1 10" id="KW-0540">Nuclease</keyword>
<evidence type="ECO:0000256" key="2">
    <source>
        <dbReference type="ARBA" id="ARBA00022723"/>
    </source>
</evidence>
<dbReference type="GO" id="GO:0043571">
    <property type="term" value="P:maintenance of CRISPR repeat elements"/>
    <property type="evidence" value="ECO:0007669"/>
    <property type="project" value="UniProtKB-UniRule"/>
</dbReference>
<feature type="binding site" evidence="10">
    <location>
        <position position="202"/>
    </location>
    <ligand>
        <name>Mn(2+)</name>
        <dbReference type="ChEBI" id="CHEBI:29035"/>
    </ligand>
</feature>
<dbReference type="GO" id="GO:0003677">
    <property type="term" value="F:DNA binding"/>
    <property type="evidence" value="ECO:0007669"/>
    <property type="project" value="UniProtKB-KW"/>
</dbReference>
<comment type="function">
    <text evidence="10">CRISPR (clustered regularly interspaced short palindromic repeat), is an adaptive immune system that provides protection against mobile genetic elements (viruses, transposable elements and conjugative plasmids). CRISPR clusters contain spacers, sequences complementary to antecedent mobile elements, and target invading nucleic acids. CRISPR clusters are transcribed and processed into CRISPR RNA (crRNA). Acts as a dsDNA endonuclease. Involved in the integration of spacer DNA into the CRISPR cassette.</text>
</comment>
<evidence type="ECO:0000256" key="9">
    <source>
        <dbReference type="ARBA" id="ARBA00038592"/>
    </source>
</evidence>
<comment type="similarity">
    <text evidence="10">Belongs to the CRISPR-associated endonuclease Cas1 family.</text>
</comment>
<reference evidence="11 12" key="1">
    <citation type="submission" date="2016-03" db="EMBL/GenBank/DDBJ databases">
        <title>Pediococcus and Lactobacillus from brewery environment - whole genome sequencing and assembly.</title>
        <authorList>
            <person name="Behr J."/>
            <person name="Geissler A.J."/>
            <person name="Vogel R.F."/>
        </authorList>
    </citation>
    <scope>NUCLEOTIDE SEQUENCE [LARGE SCALE GENOMIC DNA]</scope>
    <source>
        <strain evidence="11 12">TMW 1.1995</strain>
    </source>
</reference>
<dbReference type="InterPro" id="IPR002729">
    <property type="entry name" value="CRISPR-assoc_Cas1"/>
</dbReference>
<gene>
    <name evidence="10" type="primary">cas1</name>
    <name evidence="11" type="ORF">AYR63_06650</name>
</gene>
<dbReference type="GO" id="GO:0004520">
    <property type="term" value="F:DNA endonuclease activity"/>
    <property type="evidence" value="ECO:0007669"/>
    <property type="project" value="InterPro"/>
</dbReference>
<dbReference type="InterPro" id="IPR042206">
    <property type="entry name" value="CRISPR-assoc_Cas1_C"/>
</dbReference>
<dbReference type="EMBL" id="CP014924">
    <property type="protein sequence ID" value="ANZ66847.1"/>
    <property type="molecule type" value="Genomic_DNA"/>
</dbReference>
<comment type="subunit">
    <text evidence="9 10">Homodimer, forms a heterotetramer with a Cas2 homodimer.</text>
</comment>
<dbReference type="InterPro" id="IPR019855">
    <property type="entry name" value="CRISPR-assoc_Cas1_NMENI"/>
</dbReference>
<dbReference type="Gene3D" id="1.20.120.920">
    <property type="entry name" value="CRISPR-associated endonuclease Cas1, C-terminal domain"/>
    <property type="match status" value="1"/>
</dbReference>
<dbReference type="GO" id="GO:0016787">
    <property type="term" value="F:hydrolase activity"/>
    <property type="evidence" value="ECO:0007669"/>
    <property type="project" value="UniProtKB-KW"/>
</dbReference>
<dbReference type="PANTHER" id="PTHR34353:SF2">
    <property type="entry name" value="CRISPR-ASSOCIATED ENDONUCLEASE CAS1 1"/>
    <property type="match status" value="1"/>
</dbReference>